<dbReference type="AlphaFoldDB" id="A0A022PU74"/>
<feature type="compositionally biased region" description="Basic and acidic residues" evidence="1">
    <location>
        <begin position="138"/>
        <end position="158"/>
    </location>
</feature>
<dbReference type="PANTHER" id="PTHR33098:SF76">
    <property type="entry name" value="DUF4408 DOMAIN-CONTAINING PROTEIN"/>
    <property type="match status" value="1"/>
</dbReference>
<sequence length="284" mass="32095">MATDASRDNNRRLLVLLQTGAVVAVVGLIISTLVMVKILPFYSCEINVLSSLVGFWSSVRCILSSPLYICIVINSIVLLIFASSSFHRHETDTLDSIVVDEPPPLFSPPPPPPPPPPLETQHHQELVKSAPKSLNCTEEPHKIKKMENSQHDEEKGKEDEDTMDATWRAITGGEKQRPDRKHLKKSETWDVVHEAPPPPQPIITNELFDLPAAKELRKSETFNETVSIRRRCGGGRPLIRRDPSVGLDELNNQVEAFIKKFNDDMRLQRQESDQRFLDMIKRGL</sequence>
<evidence type="ECO:0000313" key="3">
    <source>
        <dbReference type="EMBL" id="EYU17800.1"/>
    </source>
</evidence>
<accession>A0A022PU74</accession>
<keyword evidence="2" id="KW-1133">Transmembrane helix</keyword>
<gene>
    <name evidence="3" type="ORF">MIMGU_mgv11b018278mg</name>
</gene>
<proteinExistence type="predicted"/>
<feature type="compositionally biased region" description="Pro residues" evidence="1">
    <location>
        <begin position="101"/>
        <end position="118"/>
    </location>
</feature>
<dbReference type="EMBL" id="KI632363">
    <property type="protein sequence ID" value="EYU17800.1"/>
    <property type="molecule type" value="Genomic_DNA"/>
</dbReference>
<dbReference type="eggNOG" id="ENOG502SMXN">
    <property type="taxonomic scope" value="Eukaryota"/>
</dbReference>
<evidence type="ECO:0000256" key="2">
    <source>
        <dbReference type="SAM" id="Phobius"/>
    </source>
</evidence>
<organism evidence="3 4">
    <name type="scientific">Erythranthe guttata</name>
    <name type="common">Yellow monkey flower</name>
    <name type="synonym">Mimulus guttatus</name>
    <dbReference type="NCBI Taxonomy" id="4155"/>
    <lineage>
        <taxon>Eukaryota</taxon>
        <taxon>Viridiplantae</taxon>
        <taxon>Streptophyta</taxon>
        <taxon>Embryophyta</taxon>
        <taxon>Tracheophyta</taxon>
        <taxon>Spermatophyta</taxon>
        <taxon>Magnoliopsida</taxon>
        <taxon>eudicotyledons</taxon>
        <taxon>Gunneridae</taxon>
        <taxon>Pentapetalae</taxon>
        <taxon>asterids</taxon>
        <taxon>lamiids</taxon>
        <taxon>Lamiales</taxon>
        <taxon>Phrymaceae</taxon>
        <taxon>Erythranthe</taxon>
    </lineage>
</organism>
<dbReference type="Pfam" id="PF05553">
    <property type="entry name" value="DUF761"/>
    <property type="match status" value="1"/>
</dbReference>
<dbReference type="STRING" id="4155.A0A022PU74"/>
<dbReference type="Proteomes" id="UP000030748">
    <property type="component" value="Unassembled WGS sequence"/>
</dbReference>
<protein>
    <recommendedName>
        <fullName evidence="5">DUF4408 domain-containing protein</fullName>
    </recommendedName>
</protein>
<evidence type="ECO:0008006" key="5">
    <source>
        <dbReference type="Google" id="ProtNLM"/>
    </source>
</evidence>
<keyword evidence="4" id="KW-1185">Reference proteome</keyword>
<dbReference type="PhylomeDB" id="A0A022PU74"/>
<dbReference type="PANTHER" id="PTHR33098">
    <property type="entry name" value="COTTON FIBER (DUF761)"/>
    <property type="match status" value="1"/>
</dbReference>
<name>A0A022PU74_ERYGU</name>
<feature type="region of interest" description="Disordered" evidence="1">
    <location>
        <begin position="98"/>
        <end position="161"/>
    </location>
</feature>
<feature type="transmembrane region" description="Helical" evidence="2">
    <location>
        <begin position="62"/>
        <end position="82"/>
    </location>
</feature>
<evidence type="ECO:0000313" key="4">
    <source>
        <dbReference type="Proteomes" id="UP000030748"/>
    </source>
</evidence>
<feature type="region of interest" description="Disordered" evidence="1">
    <location>
        <begin position="173"/>
        <end position="200"/>
    </location>
</feature>
<evidence type="ECO:0000256" key="1">
    <source>
        <dbReference type="SAM" id="MobiDB-lite"/>
    </source>
</evidence>
<keyword evidence="2" id="KW-0472">Membrane</keyword>
<dbReference type="InterPro" id="IPR008480">
    <property type="entry name" value="DUF761_pln"/>
</dbReference>
<reference evidence="3 4" key="1">
    <citation type="journal article" date="2013" name="Proc. Natl. Acad. Sci. U.S.A.">
        <title>Fine-scale variation in meiotic recombination in Mimulus inferred from population shotgun sequencing.</title>
        <authorList>
            <person name="Hellsten U."/>
            <person name="Wright K.M."/>
            <person name="Jenkins J."/>
            <person name="Shu S."/>
            <person name="Yuan Y."/>
            <person name="Wessler S.R."/>
            <person name="Schmutz J."/>
            <person name="Willis J.H."/>
            <person name="Rokhsar D.S."/>
        </authorList>
    </citation>
    <scope>NUCLEOTIDE SEQUENCE [LARGE SCALE GENOMIC DNA]</scope>
    <source>
        <strain evidence="4">cv. DUN x IM62</strain>
    </source>
</reference>
<feature type="transmembrane region" description="Helical" evidence="2">
    <location>
        <begin position="21"/>
        <end position="42"/>
    </location>
</feature>
<keyword evidence="2" id="KW-0812">Transmembrane</keyword>